<feature type="domain" description="DNA helicase Pif1-like DEAD-box helicase" evidence="2">
    <location>
        <begin position="676"/>
        <end position="880"/>
    </location>
</feature>
<dbReference type="PANTHER" id="PTHR10492:SF72">
    <property type="entry name" value="ATP-DEPENDENT DNA HELICASE"/>
    <property type="match status" value="1"/>
</dbReference>
<dbReference type="InterPro" id="IPR027417">
    <property type="entry name" value="P-loop_NTPase"/>
</dbReference>
<dbReference type="EC" id="5.6.2.3" evidence="1"/>
<sequence>MLAAQEDDEARVYHNNDIDFKTTRDLDVVILDNDCYDRVYRDLPAHPLVLKKVPICEYCGAIRFPREGPGFCCRQGKVNIVNTPVPDELRRLFISQTDRDALYFRKNIYFGATVDQRVATAAVHGQIYHRLDQLRPGKEGPHHMQLYFYDTNETLSQRIKRSPHLDSKLIRAILRIYENNPYVRVFRNVGQMQNFDELKIELNTSISYYGFSKFWGAQFIRAYHGCYDPLAYPILYLGGETGWEDKSILLEEIPTIRFPRSRRKYTKRKTEVQDICEEEGGGGKHLHVSAREYYCYIMQIRDEVFNIFFHGGRLFQQWIVVMYVKIERRGTLGKVAAWTHVTEFQKRGLPHDHFLLITESSSKLSGPDDFDKYISAELPDEKKYPLLHELVCKHMMHGPCGFSETTEQGKDAYHIYRRWNDGHKVFVRKKWLDNRWVVPYNPTLLMRYNCHINVEVSSSIKGCKYLYKYYSKARCITSIEAIYRLYRFPMFSMYPHVLQVQVHLPGMHMVPFNDDDNLEDVLERARNQRSMLTEFFRMNILLNHVRGPTSFISIRTVRGVVSPTFRECCEKLGLVEIDRSLDNALSEAVAFQMPCALRRMFATIMVFCEHTNIRTLWDKHFESMAEDYVRVHGNSSCVEQFVLRDIADILSSMSKDIRNYGLPHMHQSDIKLAESLNTEQMEGFNKIFDHVIRNKGKVFFVDGPGGTGKTYLYRAVLAKVRSTDRIAVAIATSGIAASIMPAGRMAHSRFKIPIKLQDNSVCNFTKQNGTAALLREASLIIWDEVAMTRRQDVEILDRSLRDITGCDLPFGGKVMVFGGDFRQVLPVVARGTRAQICDATLLQSYIWDDIKIIRLKQNMRAQNDVWFSQFLLRIGDGTEKTFPNDYVDLPDDIMLEYNDDQSIDTLIDHVFPDLANNYTSVSYMRERAILSTRNEYVDSLNAMMIAKFSGE</sequence>
<evidence type="ECO:0000313" key="4">
    <source>
        <dbReference type="Proteomes" id="UP000823388"/>
    </source>
</evidence>
<organism evidence="3 4">
    <name type="scientific">Panicum virgatum</name>
    <name type="common">Blackwell switchgrass</name>
    <dbReference type="NCBI Taxonomy" id="38727"/>
    <lineage>
        <taxon>Eukaryota</taxon>
        <taxon>Viridiplantae</taxon>
        <taxon>Streptophyta</taxon>
        <taxon>Embryophyta</taxon>
        <taxon>Tracheophyta</taxon>
        <taxon>Spermatophyta</taxon>
        <taxon>Magnoliopsida</taxon>
        <taxon>Liliopsida</taxon>
        <taxon>Poales</taxon>
        <taxon>Poaceae</taxon>
        <taxon>PACMAD clade</taxon>
        <taxon>Panicoideae</taxon>
        <taxon>Panicodae</taxon>
        <taxon>Paniceae</taxon>
        <taxon>Panicinae</taxon>
        <taxon>Panicum</taxon>
        <taxon>Panicum sect. Hiantes</taxon>
    </lineage>
</organism>
<evidence type="ECO:0000259" key="2">
    <source>
        <dbReference type="Pfam" id="PF05970"/>
    </source>
</evidence>
<dbReference type="Gene3D" id="3.40.50.300">
    <property type="entry name" value="P-loop containing nucleotide triphosphate hydrolases"/>
    <property type="match status" value="1"/>
</dbReference>
<dbReference type="InterPro" id="IPR010285">
    <property type="entry name" value="DNA_helicase_pif1-like_DEAD"/>
</dbReference>
<keyword evidence="1" id="KW-0378">Hydrolase</keyword>
<dbReference type="GO" id="GO:0043139">
    <property type="term" value="F:5'-3' DNA helicase activity"/>
    <property type="evidence" value="ECO:0007669"/>
    <property type="project" value="UniProtKB-EC"/>
</dbReference>
<dbReference type="GO" id="GO:0000723">
    <property type="term" value="P:telomere maintenance"/>
    <property type="evidence" value="ECO:0007669"/>
    <property type="project" value="InterPro"/>
</dbReference>
<dbReference type="Proteomes" id="UP000823388">
    <property type="component" value="Chromosome 8K"/>
</dbReference>
<dbReference type="GO" id="GO:0006310">
    <property type="term" value="P:DNA recombination"/>
    <property type="evidence" value="ECO:0007669"/>
    <property type="project" value="UniProtKB-KW"/>
</dbReference>
<keyword evidence="1" id="KW-0227">DNA damage</keyword>
<comment type="caution">
    <text evidence="3">The sequence shown here is derived from an EMBL/GenBank/DDBJ whole genome shotgun (WGS) entry which is preliminary data.</text>
</comment>
<keyword evidence="1" id="KW-0233">DNA recombination</keyword>
<dbReference type="GO" id="GO:0016787">
    <property type="term" value="F:hydrolase activity"/>
    <property type="evidence" value="ECO:0007669"/>
    <property type="project" value="UniProtKB-KW"/>
</dbReference>
<keyword evidence="1" id="KW-0067">ATP-binding</keyword>
<keyword evidence="1" id="KW-0547">Nucleotide-binding</keyword>
<dbReference type="EMBL" id="CM029051">
    <property type="protein sequence ID" value="KAG2560555.1"/>
    <property type="molecule type" value="Genomic_DNA"/>
</dbReference>
<keyword evidence="4" id="KW-1185">Reference proteome</keyword>
<name>A0A8T0PHI1_PANVG</name>
<comment type="similarity">
    <text evidence="1">Belongs to the helicase family.</text>
</comment>
<dbReference type="SUPFAM" id="SSF52540">
    <property type="entry name" value="P-loop containing nucleoside triphosphate hydrolases"/>
    <property type="match status" value="1"/>
</dbReference>
<dbReference type="GO" id="GO:0005524">
    <property type="term" value="F:ATP binding"/>
    <property type="evidence" value="ECO:0007669"/>
    <property type="project" value="UniProtKB-KW"/>
</dbReference>
<evidence type="ECO:0000256" key="1">
    <source>
        <dbReference type="RuleBase" id="RU363044"/>
    </source>
</evidence>
<keyword evidence="1" id="KW-0234">DNA repair</keyword>
<protein>
    <recommendedName>
        <fullName evidence="1">ATP-dependent DNA helicase</fullName>
        <ecNumber evidence="1">5.6.2.3</ecNumber>
    </recommendedName>
</protein>
<accession>A0A8T0PHI1</accession>
<keyword evidence="1" id="KW-0347">Helicase</keyword>
<comment type="cofactor">
    <cofactor evidence="1">
        <name>Mg(2+)</name>
        <dbReference type="ChEBI" id="CHEBI:18420"/>
    </cofactor>
</comment>
<dbReference type="AlphaFoldDB" id="A0A8T0PHI1"/>
<dbReference type="Pfam" id="PF05970">
    <property type="entry name" value="PIF1"/>
    <property type="match status" value="1"/>
</dbReference>
<evidence type="ECO:0000313" key="3">
    <source>
        <dbReference type="EMBL" id="KAG2560555.1"/>
    </source>
</evidence>
<proteinExistence type="inferred from homology"/>
<gene>
    <name evidence="3" type="ORF">PVAP13_8KG100924</name>
</gene>
<comment type="catalytic activity">
    <reaction evidence="1">
        <text>ATP + H2O = ADP + phosphate + H(+)</text>
        <dbReference type="Rhea" id="RHEA:13065"/>
        <dbReference type="ChEBI" id="CHEBI:15377"/>
        <dbReference type="ChEBI" id="CHEBI:15378"/>
        <dbReference type="ChEBI" id="CHEBI:30616"/>
        <dbReference type="ChEBI" id="CHEBI:43474"/>
        <dbReference type="ChEBI" id="CHEBI:456216"/>
        <dbReference type="EC" id="5.6.2.3"/>
    </reaction>
</comment>
<dbReference type="PANTHER" id="PTHR10492">
    <property type="match status" value="1"/>
</dbReference>
<dbReference type="GO" id="GO:0006281">
    <property type="term" value="P:DNA repair"/>
    <property type="evidence" value="ECO:0007669"/>
    <property type="project" value="UniProtKB-KW"/>
</dbReference>
<reference evidence="3" key="1">
    <citation type="submission" date="2020-05" db="EMBL/GenBank/DDBJ databases">
        <title>WGS assembly of Panicum virgatum.</title>
        <authorList>
            <person name="Lovell J.T."/>
            <person name="Jenkins J."/>
            <person name="Shu S."/>
            <person name="Juenger T.E."/>
            <person name="Schmutz J."/>
        </authorList>
    </citation>
    <scope>NUCLEOTIDE SEQUENCE</scope>
    <source>
        <strain evidence="3">AP13</strain>
    </source>
</reference>